<dbReference type="AlphaFoldDB" id="A0A1S1MSI7"/>
<dbReference type="GO" id="GO:0005509">
    <property type="term" value="F:calcium ion binding"/>
    <property type="evidence" value="ECO:0007669"/>
    <property type="project" value="InterPro"/>
</dbReference>
<evidence type="ECO:0000256" key="1">
    <source>
        <dbReference type="ARBA" id="ARBA00022837"/>
    </source>
</evidence>
<dbReference type="EMBL" id="MKJU01000028">
    <property type="protein sequence ID" value="OHU89695.1"/>
    <property type="molecule type" value="Genomic_DNA"/>
</dbReference>
<dbReference type="Proteomes" id="UP000179786">
    <property type="component" value="Unassembled WGS sequence"/>
</dbReference>
<protein>
    <recommendedName>
        <fullName evidence="5">Haemolysin-type calcium binding-related domain-containing protein</fullName>
    </recommendedName>
</protein>
<dbReference type="OrthoDB" id="1676884at2"/>
<evidence type="ECO:0000313" key="4">
    <source>
        <dbReference type="Proteomes" id="UP000179786"/>
    </source>
</evidence>
<accession>A0A1S1MSI7</accession>
<feature type="region of interest" description="Disordered" evidence="2">
    <location>
        <begin position="11"/>
        <end position="62"/>
    </location>
</feature>
<dbReference type="Gene3D" id="2.150.10.10">
    <property type="entry name" value="Serralysin-like metalloprotease, C-terminal"/>
    <property type="match status" value="1"/>
</dbReference>
<feature type="compositionally biased region" description="Basic and acidic residues" evidence="2">
    <location>
        <begin position="29"/>
        <end position="45"/>
    </location>
</feature>
<evidence type="ECO:0000256" key="2">
    <source>
        <dbReference type="SAM" id="MobiDB-lite"/>
    </source>
</evidence>
<dbReference type="InterPro" id="IPR011049">
    <property type="entry name" value="Serralysin-like_metalloprot_C"/>
</dbReference>
<name>A0A1S1MSI7_9GAMM</name>
<evidence type="ECO:0008006" key="5">
    <source>
        <dbReference type="Google" id="ProtNLM"/>
    </source>
</evidence>
<dbReference type="Pfam" id="PF00353">
    <property type="entry name" value="HemolysinCabind"/>
    <property type="match status" value="1"/>
</dbReference>
<dbReference type="STRING" id="1859457.BET10_16350"/>
<proteinExistence type="predicted"/>
<dbReference type="SUPFAM" id="SSF51120">
    <property type="entry name" value="beta-Roll"/>
    <property type="match status" value="1"/>
</dbReference>
<dbReference type="PRINTS" id="PR00313">
    <property type="entry name" value="CABNDNGRPT"/>
</dbReference>
<evidence type="ECO:0000313" key="3">
    <source>
        <dbReference type="EMBL" id="OHU89695.1"/>
    </source>
</evidence>
<gene>
    <name evidence="3" type="ORF">BET10_16350</name>
</gene>
<dbReference type="InterPro" id="IPR001343">
    <property type="entry name" value="Hemolysn_Ca-bd"/>
</dbReference>
<keyword evidence="1" id="KW-0106">Calcium</keyword>
<dbReference type="PANTHER" id="PTHR39431:SF1">
    <property type="entry name" value="FRPA_C-RELATED PROTEIN"/>
    <property type="match status" value="1"/>
</dbReference>
<keyword evidence="4" id="KW-1185">Reference proteome</keyword>
<comment type="caution">
    <text evidence="3">The sequence shown here is derived from an EMBL/GenBank/DDBJ whole genome shotgun (WGS) entry which is preliminary data.</text>
</comment>
<reference evidence="3 4" key="1">
    <citation type="submission" date="2016-09" db="EMBL/GenBank/DDBJ databases">
        <title>Pseudoalteromonas amylolytica sp. nov., isolated from the surface seawater.</title>
        <authorList>
            <person name="Wu Y.-H."/>
            <person name="Cheng H."/>
            <person name="Jin X.-B."/>
            <person name="Wang C.-S."/>
            <person name="Xu X.-W."/>
        </authorList>
    </citation>
    <scope>NUCLEOTIDE SEQUENCE [LARGE SCALE GENOMIC DNA]</scope>
    <source>
        <strain evidence="3 4">JW1</strain>
    </source>
</reference>
<dbReference type="PANTHER" id="PTHR39431">
    <property type="entry name" value="FRPA/C-RELATED PROTEIN"/>
    <property type="match status" value="1"/>
</dbReference>
<dbReference type="RefSeq" id="WP_070986322.1">
    <property type="nucleotide sequence ID" value="NZ_MKJU01000028.1"/>
</dbReference>
<sequence length="589" mass="62947">MSECFGGTVCTIGDGPGPDPGFDWDWYFGDDRDGGGGGGGRDRDGGGGGGGGDDSGGEPAFDTHQAADFVTAAARLKAALNSEMLQKGLTTAQKTKIGKIIKGIDEIIDKVNAGTQFGDHLFSSNWTAAMSEAIGFLAAAGLVTVIGSITSSATVLTLVGIVTAYTVETLANEVLDAAPDYYNDWLPRPDYHNDDYWGDFKCNATGGWDCDNWAIPPIAIDLDGDGVEFLSKKESQARLDMDNDGFQEKVSWVSADDGLLALDFNGSGTIDELSEISFARLAGAGSSDLEGLRTLDTNQDNIFDQADDAYAFAYIWQDLNSNGVQERGELTTLAERNIAEISLKGQESFTFEDDVSIVHHMTYTMLHDGRSITGKAADVVLYGNLGSGIKELSDSESRVELHENGKNTLDLSMQRGSDVVVGEDSYFGVSQFYAVQTGKGHDTVEVVSSNNIKIETGKGHDSINVRVANSLIEAGAGKDQIYTGSGNDRLVGNQGNDVLSGGTGKNMYWGGEGKDTFIVGQGKDVIMDFEPGVDSIELDGIDSLMLEDSIRHATSLETGVRLDFTEDKFLIFHGMSVEYISDVDFVISE</sequence>
<organism evidence="3 4">
    <name type="scientific">Pseudoalteromonas amylolytica</name>
    <dbReference type="NCBI Taxonomy" id="1859457"/>
    <lineage>
        <taxon>Bacteria</taxon>
        <taxon>Pseudomonadati</taxon>
        <taxon>Pseudomonadota</taxon>
        <taxon>Gammaproteobacteria</taxon>
        <taxon>Alteromonadales</taxon>
        <taxon>Pseudoalteromonadaceae</taxon>
        <taxon>Pseudoalteromonas</taxon>
    </lineage>
</organism>